<keyword evidence="3" id="KW-1185">Reference proteome</keyword>
<dbReference type="EMBL" id="FQNC01000049">
    <property type="protein sequence ID" value="SGY84961.1"/>
    <property type="molecule type" value="Genomic_DNA"/>
</dbReference>
<sequence length="290" mass="33221">MPPRPRPRLRLRLRLPPSPSTHQLINSPLHRIPTLWSLYRPLLRLSSVQIHPAIESGVLRAYVKREFRRSTKLTGRDKIGDKLRKGYELLDLLETQSTSPNSSARLHSLIEHISLSKPHKILTPPPPPLKPRLTRGILQAQPYHPPLPRLKPQPWRLGAMIHERRKKIAKRWLESEQVKIWSEDGRDEDRFERDVLQGGEGEGSVKGKGRGEEQVWAREWSDLWETWKGKAQKETMINEIKTPKEMQDRATRVAKISGRARAGYGTIDPRRTGENSAPLESRKTQGPGGG</sequence>
<gene>
    <name evidence="2" type="primary">BQ5605_C009g05729</name>
    <name evidence="2" type="ORF">BQ5605_C009G05729</name>
</gene>
<dbReference type="STRING" id="796604.A0A2X0PFZ0"/>
<accession>A0A2X0PFZ0</accession>
<evidence type="ECO:0000313" key="3">
    <source>
        <dbReference type="Proteomes" id="UP000249464"/>
    </source>
</evidence>
<dbReference type="Pfam" id="PF13233">
    <property type="entry name" value="Complex1_LYR_2"/>
    <property type="match status" value="1"/>
</dbReference>
<protein>
    <submittedName>
        <fullName evidence="2">BQ5605_C009g05729 protein</fullName>
    </submittedName>
</protein>
<feature type="region of interest" description="Disordered" evidence="1">
    <location>
        <begin position="244"/>
        <end position="290"/>
    </location>
</feature>
<evidence type="ECO:0000256" key="1">
    <source>
        <dbReference type="SAM" id="MobiDB-lite"/>
    </source>
</evidence>
<dbReference type="AlphaFoldDB" id="A0A2X0PFZ0"/>
<dbReference type="Proteomes" id="UP000249464">
    <property type="component" value="Unassembled WGS sequence"/>
</dbReference>
<organism evidence="2 3">
    <name type="scientific">Microbotryum silenes-dioicae</name>
    <dbReference type="NCBI Taxonomy" id="796604"/>
    <lineage>
        <taxon>Eukaryota</taxon>
        <taxon>Fungi</taxon>
        <taxon>Dikarya</taxon>
        <taxon>Basidiomycota</taxon>
        <taxon>Pucciniomycotina</taxon>
        <taxon>Microbotryomycetes</taxon>
        <taxon>Microbotryales</taxon>
        <taxon>Microbotryaceae</taxon>
        <taxon>Microbotryum</taxon>
    </lineage>
</organism>
<proteinExistence type="predicted"/>
<reference evidence="2 3" key="1">
    <citation type="submission" date="2016-11" db="EMBL/GenBank/DDBJ databases">
        <authorList>
            <person name="Jaros S."/>
            <person name="Januszkiewicz K."/>
            <person name="Wedrychowicz H."/>
        </authorList>
    </citation>
    <scope>NUCLEOTIDE SEQUENCE [LARGE SCALE GENOMIC DNA]</scope>
</reference>
<name>A0A2X0PFZ0_9BASI</name>
<evidence type="ECO:0000313" key="2">
    <source>
        <dbReference type="EMBL" id="SGY84961.1"/>
    </source>
</evidence>